<evidence type="ECO:0000313" key="2">
    <source>
        <dbReference type="EMBL" id="KEF59604.1"/>
    </source>
</evidence>
<evidence type="ECO:0000313" key="3">
    <source>
        <dbReference type="Proteomes" id="UP000027920"/>
    </source>
</evidence>
<evidence type="ECO:0000259" key="1">
    <source>
        <dbReference type="Pfam" id="PF18566"/>
    </source>
</evidence>
<dbReference type="RefSeq" id="XP_013262194.1">
    <property type="nucleotide sequence ID" value="XM_013406740.1"/>
</dbReference>
<dbReference type="OrthoDB" id="9979195at2759"/>
<dbReference type="HOGENOM" id="CLU_044865_1_0_1"/>
<dbReference type="Proteomes" id="UP000027920">
    <property type="component" value="Unassembled WGS sequence"/>
</dbReference>
<dbReference type="STRING" id="1182545.A0A072PHI3"/>
<keyword evidence="3" id="KW-1185">Reference proteome</keyword>
<proteinExistence type="predicted"/>
<feature type="domain" description="Linalool dehydratase/isomerase" evidence="1">
    <location>
        <begin position="68"/>
        <end position="415"/>
    </location>
</feature>
<organism evidence="2 3">
    <name type="scientific">Exophiala aquamarina CBS 119918</name>
    <dbReference type="NCBI Taxonomy" id="1182545"/>
    <lineage>
        <taxon>Eukaryota</taxon>
        <taxon>Fungi</taxon>
        <taxon>Dikarya</taxon>
        <taxon>Ascomycota</taxon>
        <taxon>Pezizomycotina</taxon>
        <taxon>Eurotiomycetes</taxon>
        <taxon>Chaetothyriomycetidae</taxon>
        <taxon>Chaetothyriales</taxon>
        <taxon>Herpotrichiellaceae</taxon>
        <taxon>Exophiala</taxon>
    </lineage>
</organism>
<gene>
    <name evidence="2" type="ORF">A1O9_04450</name>
</gene>
<dbReference type="Pfam" id="PF18566">
    <property type="entry name" value="Ldi"/>
    <property type="match status" value="1"/>
</dbReference>
<comment type="caution">
    <text evidence="2">The sequence shown here is derived from an EMBL/GenBank/DDBJ whole genome shotgun (WGS) entry which is preliminary data.</text>
</comment>
<name>A0A072PHI3_9EURO</name>
<reference evidence="2 3" key="1">
    <citation type="submission" date="2013-03" db="EMBL/GenBank/DDBJ databases">
        <title>The Genome Sequence of Exophiala aquamarina CBS 119918.</title>
        <authorList>
            <consortium name="The Broad Institute Genomics Platform"/>
            <person name="Cuomo C."/>
            <person name="de Hoog S."/>
            <person name="Gorbushina A."/>
            <person name="Walker B."/>
            <person name="Young S.K."/>
            <person name="Zeng Q."/>
            <person name="Gargeya S."/>
            <person name="Fitzgerald M."/>
            <person name="Haas B."/>
            <person name="Abouelleil A."/>
            <person name="Allen A.W."/>
            <person name="Alvarado L."/>
            <person name="Arachchi H.M."/>
            <person name="Berlin A.M."/>
            <person name="Chapman S.B."/>
            <person name="Gainer-Dewar J."/>
            <person name="Goldberg J."/>
            <person name="Griggs A."/>
            <person name="Gujja S."/>
            <person name="Hansen M."/>
            <person name="Howarth C."/>
            <person name="Imamovic A."/>
            <person name="Ireland A."/>
            <person name="Larimer J."/>
            <person name="McCowan C."/>
            <person name="Murphy C."/>
            <person name="Pearson M."/>
            <person name="Poon T.W."/>
            <person name="Priest M."/>
            <person name="Roberts A."/>
            <person name="Saif S."/>
            <person name="Shea T."/>
            <person name="Sisk P."/>
            <person name="Sykes S."/>
            <person name="Wortman J."/>
            <person name="Nusbaum C."/>
            <person name="Birren B."/>
        </authorList>
    </citation>
    <scope>NUCLEOTIDE SEQUENCE [LARGE SCALE GENOMIC DNA]</scope>
    <source>
        <strain evidence="2 3">CBS 119918</strain>
    </source>
</reference>
<accession>A0A072PHI3</accession>
<dbReference type="AlphaFoldDB" id="A0A072PHI3"/>
<dbReference type="VEuPathDB" id="FungiDB:A1O9_04450"/>
<dbReference type="InterPro" id="IPR041411">
    <property type="entry name" value="Ldi"/>
</dbReference>
<protein>
    <recommendedName>
        <fullName evidence="1">Linalool dehydratase/isomerase domain-containing protein</fullName>
    </recommendedName>
</protein>
<dbReference type="EMBL" id="AMGV01000003">
    <property type="protein sequence ID" value="KEF59604.1"/>
    <property type="molecule type" value="Genomic_DNA"/>
</dbReference>
<dbReference type="GeneID" id="25279381"/>
<sequence length="552" mass="62671">MASETIAMQQTLATGPASLPFSLSNISKLSREQAGHLRHFHNLASQKDGQWNYMGAEDPGQEDYEAYRYQIANMVYASSITHYHRLPALRGVFKPLIRRLIHKMLRRDVWGYWFNTSLGGKAIDPSLEKLREPWPDPVIRENIMYSGHLLLMTSLYAMLFDDDEFEKPGSIVFDWNPLCWGLGPEKFTYSNPELQKIIVAEMEKNGWLGVCCEPNLVFIICNQYPLIAIRYNDIRNKTSELDPILMKYLAAWKKKGMIGPTGLFSSYWVVKQDHVVRCDDLLHTAWAGTVLNTWNSDLVKSLAEKQLLGFITKIDGKVRLQTANVGNAIRKLGAEKPQEYPVDSARTVLEAVALTKNPDSGLPDAQDKNPVFGHTVEFLSELGREDLLSGLLDYADACLRPIWENGGLFYPRQDTLLSENGDWDYMDPYTGNTSIGYARLNVVDGQKKMFEKPWTSESLAQAPYVDNVDLSQGVDFLRGEWVEEHAALVVTMRSWDGKTHRVVPQINNLHGNWAVYICGRLQREEHVSDGTCLRVPIEVGPQEEMDLVLLRV</sequence>